<evidence type="ECO:0000256" key="1">
    <source>
        <dbReference type="SAM" id="MobiDB-lite"/>
    </source>
</evidence>
<feature type="non-terminal residue" evidence="3">
    <location>
        <position position="1"/>
    </location>
</feature>
<dbReference type="KEGG" id="rsz:108858809"/>
<feature type="region of interest" description="Disordered" evidence="1">
    <location>
        <begin position="70"/>
        <end position="89"/>
    </location>
</feature>
<protein>
    <submittedName>
        <fullName evidence="3">Protein MIZU-KUSSEI 1-like</fullName>
    </submittedName>
</protein>
<dbReference type="Proteomes" id="UP000504610">
    <property type="component" value="Chromosome 5"/>
</dbReference>
<dbReference type="RefSeq" id="XP_018488181.2">
    <property type="nucleotide sequence ID" value="XM_018632679.2"/>
</dbReference>
<dbReference type="OrthoDB" id="1897868at2759"/>
<reference evidence="3" key="2">
    <citation type="submission" date="2025-08" db="UniProtKB">
        <authorList>
            <consortium name="RefSeq"/>
        </authorList>
    </citation>
    <scope>IDENTIFICATION</scope>
    <source>
        <tissue evidence="3">Leaf</tissue>
    </source>
</reference>
<sequence length="264" mass="29745">HDHRFSSFSHNFKKTCPFTTNPHRHRLAATTTTANVECHKQVRSWRLLRTIVQLLIPSCYCTLVDPNDNQEGKSHHQIKPRTSSATTKSSSFTGTIFGFRRGKVNFCIQATNSKTINPIIIGLELTVPTEVLAREMRGGVLRIVLESNNNEGYDSHHDSSSFSLLTTPLWNMYCNGRRVGFAIKREPSKSELAALKVLTPVTEGAGIVNGEEINRDKSDHMMYLRASFKRIFGSFNSESFHLIDPRGIIGQELSISSFFRSSQK</sequence>
<organism evidence="2 3">
    <name type="scientific">Raphanus sativus</name>
    <name type="common">Radish</name>
    <name type="synonym">Raphanus raphanistrum var. sativus</name>
    <dbReference type="NCBI Taxonomy" id="3726"/>
    <lineage>
        <taxon>Eukaryota</taxon>
        <taxon>Viridiplantae</taxon>
        <taxon>Streptophyta</taxon>
        <taxon>Embryophyta</taxon>
        <taxon>Tracheophyta</taxon>
        <taxon>Spermatophyta</taxon>
        <taxon>Magnoliopsida</taxon>
        <taxon>eudicotyledons</taxon>
        <taxon>Gunneridae</taxon>
        <taxon>Pentapetalae</taxon>
        <taxon>rosids</taxon>
        <taxon>malvids</taxon>
        <taxon>Brassicales</taxon>
        <taxon>Brassicaceae</taxon>
        <taxon>Brassiceae</taxon>
        <taxon>Raphanus</taxon>
    </lineage>
</organism>
<reference evidence="2" key="1">
    <citation type="journal article" date="2019" name="Database">
        <title>The radish genome database (RadishGD): an integrated information resource for radish genomics.</title>
        <authorList>
            <person name="Yu H.J."/>
            <person name="Baek S."/>
            <person name="Lee Y.J."/>
            <person name="Cho A."/>
            <person name="Mun J.H."/>
        </authorList>
    </citation>
    <scope>NUCLEOTIDE SEQUENCE [LARGE SCALE GENOMIC DNA]</scope>
    <source>
        <strain evidence="2">cv. WK10039</strain>
    </source>
</reference>
<proteinExistence type="predicted"/>
<dbReference type="InterPro" id="IPR006460">
    <property type="entry name" value="MIZ1-like_pln"/>
</dbReference>
<dbReference type="GO" id="GO:0010274">
    <property type="term" value="P:hydrotropism"/>
    <property type="evidence" value="ECO:0007669"/>
    <property type="project" value="InterPro"/>
</dbReference>
<dbReference type="PANTHER" id="PTHR31276:SF17">
    <property type="entry name" value="PROTEIN MIZU-KUSSEI 1"/>
    <property type="match status" value="1"/>
</dbReference>
<gene>
    <name evidence="3" type="primary">LOC108858809</name>
</gene>
<dbReference type="AlphaFoldDB" id="A0A6J0NVL7"/>
<evidence type="ECO:0000313" key="3">
    <source>
        <dbReference type="RefSeq" id="XP_018488181.2"/>
    </source>
</evidence>
<evidence type="ECO:0000313" key="2">
    <source>
        <dbReference type="Proteomes" id="UP000504610"/>
    </source>
</evidence>
<dbReference type="PANTHER" id="PTHR31276">
    <property type="match status" value="1"/>
</dbReference>
<accession>A0A6J0NVL7</accession>
<dbReference type="GeneID" id="108858809"/>
<name>A0A6J0NVL7_RAPSA</name>
<dbReference type="Pfam" id="PF04759">
    <property type="entry name" value="DUF617"/>
    <property type="match status" value="1"/>
</dbReference>
<dbReference type="NCBIfam" id="TIGR01570">
    <property type="entry name" value="A_thal_3588"/>
    <property type="match status" value="1"/>
</dbReference>
<keyword evidence="2" id="KW-1185">Reference proteome</keyword>